<dbReference type="PANTHER" id="PTHR11857">
    <property type="entry name" value="ODORANT BINDING PROTEIN-RELATED"/>
    <property type="match status" value="1"/>
</dbReference>
<proteinExistence type="predicted"/>
<dbReference type="Proteomes" id="UP000719412">
    <property type="component" value="Unassembled WGS sequence"/>
</dbReference>
<dbReference type="Pfam" id="PF01395">
    <property type="entry name" value="PBP_GOBP"/>
    <property type="match status" value="3"/>
</dbReference>
<dbReference type="EMBL" id="JABDTM020025453">
    <property type="protein sequence ID" value="KAH0813258.1"/>
    <property type="molecule type" value="Genomic_DNA"/>
</dbReference>
<dbReference type="GO" id="GO:0007608">
    <property type="term" value="P:sensory perception of smell"/>
    <property type="evidence" value="ECO:0007669"/>
    <property type="project" value="TreeGrafter"/>
</dbReference>
<dbReference type="GO" id="GO:0005549">
    <property type="term" value="F:odorant binding"/>
    <property type="evidence" value="ECO:0007669"/>
    <property type="project" value="InterPro"/>
</dbReference>
<keyword evidence="4" id="KW-1185">Reference proteome</keyword>
<dbReference type="SUPFAM" id="SSF47565">
    <property type="entry name" value="Insect pheromone/odorant-binding proteins"/>
    <property type="match status" value="4"/>
</dbReference>
<name>A0A8J6HGK4_TENMO</name>
<evidence type="ECO:0000313" key="3">
    <source>
        <dbReference type="EMBL" id="KAH0813258.1"/>
    </source>
</evidence>
<protein>
    <submittedName>
        <fullName evidence="3">Uncharacterized protein</fullName>
    </submittedName>
</protein>
<evidence type="ECO:0000313" key="4">
    <source>
        <dbReference type="Proteomes" id="UP000719412"/>
    </source>
</evidence>
<feature type="signal peptide" evidence="2">
    <location>
        <begin position="1"/>
        <end position="19"/>
    </location>
</feature>
<reference evidence="3" key="2">
    <citation type="submission" date="2021-08" db="EMBL/GenBank/DDBJ databases">
        <authorList>
            <person name="Eriksson T."/>
        </authorList>
    </citation>
    <scope>NUCLEOTIDE SEQUENCE</scope>
    <source>
        <strain evidence="3">Stoneville</strain>
        <tissue evidence="3">Whole head</tissue>
    </source>
</reference>
<evidence type="ECO:0000256" key="1">
    <source>
        <dbReference type="ARBA" id="ARBA00022729"/>
    </source>
</evidence>
<keyword evidence="1 2" id="KW-0732">Signal</keyword>
<dbReference type="GO" id="GO:0005615">
    <property type="term" value="C:extracellular space"/>
    <property type="evidence" value="ECO:0007669"/>
    <property type="project" value="TreeGrafter"/>
</dbReference>
<dbReference type="InterPro" id="IPR006170">
    <property type="entry name" value="PBP/GOBP"/>
</dbReference>
<sequence length="393" mass="44990">MLNTWSLSLLLFYITWTTALDKKALREKLMSDQDFVAVRDKCLSTVGLTEDELKSNVDTSDVSENVLCFLKCIQQERGFIDETGSIHLEILRNSPHFTALTEDEQNKILQCVEGVAKAVREKLMANKDFVAVRDKCLTTLGLTEDDLNLDMETSDVSENVLCLLKCIQQERGYIDEAGSFHSEKVFSSPHFTALTENEQNEVKKCVEGVDKIETCQDVAPLQHPLDTETNLNDDKSEIDYDCLNESNATVDLLKQYHGEESKEMLCFIKCRFRKQNFIYEDGTAQKDEKEMDMYEECFIEYSVDPAENLTSLVPEDYENIPENELCAYKCIYSKSGFIDDNDEVVVEKIYAIPELQKISKSKVAKMIDCLRNVGEIDECKKVLDLDRCFNIIM</sequence>
<dbReference type="CDD" id="cd23992">
    <property type="entry name" value="PBP_GOBP"/>
    <property type="match status" value="4"/>
</dbReference>
<feature type="chain" id="PRO_5035177587" evidence="2">
    <location>
        <begin position="20"/>
        <end position="393"/>
    </location>
</feature>
<reference evidence="3" key="1">
    <citation type="journal article" date="2020" name="J Insects Food Feed">
        <title>The yellow mealworm (Tenebrio molitor) genome: a resource for the emerging insects as food and feed industry.</title>
        <authorList>
            <person name="Eriksson T."/>
            <person name="Andere A."/>
            <person name="Kelstrup H."/>
            <person name="Emery V."/>
            <person name="Picard C."/>
        </authorList>
    </citation>
    <scope>NUCLEOTIDE SEQUENCE</scope>
    <source>
        <strain evidence="3">Stoneville</strain>
        <tissue evidence="3">Whole head</tissue>
    </source>
</reference>
<accession>A0A8J6HGK4</accession>
<dbReference type="AlphaFoldDB" id="A0A8J6HGK4"/>
<evidence type="ECO:0000256" key="2">
    <source>
        <dbReference type="SAM" id="SignalP"/>
    </source>
</evidence>
<dbReference type="PANTHER" id="PTHR11857:SF48">
    <property type="entry name" value="GENERAL ODORANT-BINDING PROTEIN 57C-RELATED"/>
    <property type="match status" value="1"/>
</dbReference>
<organism evidence="3 4">
    <name type="scientific">Tenebrio molitor</name>
    <name type="common">Yellow mealworm beetle</name>
    <dbReference type="NCBI Taxonomy" id="7067"/>
    <lineage>
        <taxon>Eukaryota</taxon>
        <taxon>Metazoa</taxon>
        <taxon>Ecdysozoa</taxon>
        <taxon>Arthropoda</taxon>
        <taxon>Hexapoda</taxon>
        <taxon>Insecta</taxon>
        <taxon>Pterygota</taxon>
        <taxon>Neoptera</taxon>
        <taxon>Endopterygota</taxon>
        <taxon>Coleoptera</taxon>
        <taxon>Polyphaga</taxon>
        <taxon>Cucujiformia</taxon>
        <taxon>Tenebrionidae</taxon>
        <taxon>Tenebrio</taxon>
    </lineage>
</organism>
<dbReference type="Gene3D" id="1.10.238.20">
    <property type="entry name" value="Pheromone/general odorant binding protein domain"/>
    <property type="match status" value="3"/>
</dbReference>
<comment type="caution">
    <text evidence="3">The sequence shown here is derived from an EMBL/GenBank/DDBJ whole genome shotgun (WGS) entry which is preliminary data.</text>
</comment>
<gene>
    <name evidence="3" type="ORF">GEV33_009533</name>
</gene>
<dbReference type="InterPro" id="IPR036728">
    <property type="entry name" value="PBP_GOBP_sf"/>
</dbReference>